<name>A0ABP0LD89_9DINO</name>
<comment type="caution">
    <text evidence="1">The sequence shown here is derived from an EMBL/GenBank/DDBJ whole genome shotgun (WGS) entry which is preliminary data.</text>
</comment>
<sequence>ALLPLIHSDPQGLMTAKAIRTSESDRVRRAERRPAERRQERLGGRVALTFAATMEFPQDVWRALLNRRTYDLGFLSLQLGERQLGRSMLGQWAGAKHEPLQPALLEISCGRVRVYA</sequence>
<protein>
    <submittedName>
        <fullName evidence="1">Uncharacterized protein</fullName>
    </submittedName>
</protein>
<evidence type="ECO:0000313" key="2">
    <source>
        <dbReference type="Proteomes" id="UP001642464"/>
    </source>
</evidence>
<dbReference type="Proteomes" id="UP001642464">
    <property type="component" value="Unassembled WGS sequence"/>
</dbReference>
<evidence type="ECO:0000313" key="1">
    <source>
        <dbReference type="EMBL" id="CAK9037123.1"/>
    </source>
</evidence>
<organism evidence="1 2">
    <name type="scientific">Durusdinium trenchii</name>
    <dbReference type="NCBI Taxonomy" id="1381693"/>
    <lineage>
        <taxon>Eukaryota</taxon>
        <taxon>Sar</taxon>
        <taxon>Alveolata</taxon>
        <taxon>Dinophyceae</taxon>
        <taxon>Suessiales</taxon>
        <taxon>Symbiodiniaceae</taxon>
        <taxon>Durusdinium</taxon>
    </lineage>
</organism>
<feature type="non-terminal residue" evidence="1">
    <location>
        <position position="1"/>
    </location>
</feature>
<feature type="non-terminal residue" evidence="1">
    <location>
        <position position="116"/>
    </location>
</feature>
<dbReference type="EMBL" id="CAXAMM010015769">
    <property type="protein sequence ID" value="CAK9037123.1"/>
    <property type="molecule type" value="Genomic_DNA"/>
</dbReference>
<reference evidence="1 2" key="1">
    <citation type="submission" date="2024-02" db="EMBL/GenBank/DDBJ databases">
        <authorList>
            <person name="Chen Y."/>
            <person name="Shah S."/>
            <person name="Dougan E. K."/>
            <person name="Thang M."/>
            <person name="Chan C."/>
        </authorList>
    </citation>
    <scope>NUCLEOTIDE SEQUENCE [LARGE SCALE GENOMIC DNA]</scope>
</reference>
<keyword evidence="2" id="KW-1185">Reference proteome</keyword>
<proteinExistence type="predicted"/>
<gene>
    <name evidence="1" type="ORF">SCF082_LOCUS22010</name>
</gene>
<accession>A0ABP0LD89</accession>